<evidence type="ECO:0008006" key="3">
    <source>
        <dbReference type="Google" id="ProtNLM"/>
    </source>
</evidence>
<dbReference type="EMBL" id="VSDQ01000729">
    <property type="protein sequence ID" value="TYA70010.1"/>
    <property type="molecule type" value="Genomic_DNA"/>
</dbReference>
<dbReference type="OrthoDB" id="1223654at2"/>
<dbReference type="InterPro" id="IPR008969">
    <property type="entry name" value="CarboxyPept-like_regulatory"/>
</dbReference>
<reference evidence="1 2" key="1">
    <citation type="submission" date="2019-08" db="EMBL/GenBank/DDBJ databases">
        <title>Seonamhaeicola sediminis sp. nov., isolated from marine sediment.</title>
        <authorList>
            <person name="Cao W.R."/>
        </authorList>
    </citation>
    <scope>NUCLEOTIDE SEQUENCE [LARGE SCALE GENOMIC DNA]</scope>
    <source>
        <strain evidence="1 2">B011</strain>
    </source>
</reference>
<protein>
    <recommendedName>
        <fullName evidence="3">Carboxypeptidase-like regulatory domain-containing protein</fullName>
    </recommendedName>
</protein>
<dbReference type="Proteomes" id="UP000323930">
    <property type="component" value="Unassembled WGS sequence"/>
</dbReference>
<proteinExistence type="predicted"/>
<name>A0A5D0HGE7_9FLAO</name>
<dbReference type="Gene3D" id="2.60.40.1120">
    <property type="entry name" value="Carboxypeptidase-like, regulatory domain"/>
    <property type="match status" value="1"/>
</dbReference>
<dbReference type="SUPFAM" id="SSF49464">
    <property type="entry name" value="Carboxypeptidase regulatory domain-like"/>
    <property type="match status" value="1"/>
</dbReference>
<evidence type="ECO:0000313" key="2">
    <source>
        <dbReference type="Proteomes" id="UP000323930"/>
    </source>
</evidence>
<keyword evidence="2" id="KW-1185">Reference proteome</keyword>
<gene>
    <name evidence="1" type="ORF">FUA24_22235</name>
</gene>
<dbReference type="Pfam" id="PF13715">
    <property type="entry name" value="CarbopepD_reg_2"/>
    <property type="match status" value="1"/>
</dbReference>
<evidence type="ECO:0000313" key="1">
    <source>
        <dbReference type="EMBL" id="TYA70010.1"/>
    </source>
</evidence>
<sequence>MKEVVFILLVISKLALGQTKEIKGTVTDNNNYPIAGATIKVKTTSIGTFSNFDGEFTIKIPDSLNTIEISYLGFVTKEINVSDISNTNKVITLNEDILQLDEIVTVCRWYAQYIGLNYYGGLNNSGRGFMLEYVDPYPLKLPIVPEIRFGYQTNSKENKQILVEFNLDDIIRVFRKTLDIDFSYNNIELGNNFKWKAFKATLKTEFKTFRLKRTSFSFGLGKSTLNSKNRFGVTGGFEQYLCGGIRVTSEITNWGNSWQLQPGLSWSHKGFRFFYNFNTINSYSENNIGLGYRISF</sequence>
<dbReference type="AlphaFoldDB" id="A0A5D0HGE7"/>
<accession>A0A5D0HGE7</accession>
<comment type="caution">
    <text evidence="1">The sequence shown here is derived from an EMBL/GenBank/DDBJ whole genome shotgun (WGS) entry which is preliminary data.</text>
</comment>
<organism evidence="1 2">
    <name type="scientific">Seonamhaeicola marinus</name>
    <dbReference type="NCBI Taxonomy" id="1912246"/>
    <lineage>
        <taxon>Bacteria</taxon>
        <taxon>Pseudomonadati</taxon>
        <taxon>Bacteroidota</taxon>
        <taxon>Flavobacteriia</taxon>
        <taxon>Flavobacteriales</taxon>
        <taxon>Flavobacteriaceae</taxon>
    </lineage>
</organism>
<dbReference type="RefSeq" id="WP_148545317.1">
    <property type="nucleotide sequence ID" value="NZ_VSDQ01000729.1"/>
</dbReference>